<keyword evidence="2" id="KW-1185">Reference proteome</keyword>
<gene>
    <name evidence="1" type="ORF">AB0L03_17450</name>
</gene>
<dbReference type="RefSeq" id="WP_366088569.1">
    <property type="nucleotide sequence ID" value="NZ_JBFASG010000016.1"/>
</dbReference>
<dbReference type="Pfam" id="PF18897">
    <property type="entry name" value="Gp3-like"/>
    <property type="match status" value="1"/>
</dbReference>
<reference evidence="1 2" key="1">
    <citation type="submission" date="2024-06" db="EMBL/GenBank/DDBJ databases">
        <title>The Natural Products Discovery Center: Release of the First 8490 Sequenced Strains for Exploring Actinobacteria Biosynthetic Diversity.</title>
        <authorList>
            <person name="Kalkreuter E."/>
            <person name="Kautsar S.A."/>
            <person name="Yang D."/>
            <person name="Bader C.D."/>
            <person name="Teijaro C.N."/>
            <person name="Fluegel L."/>
            <person name="Davis C.M."/>
            <person name="Simpson J.R."/>
            <person name="Lauterbach L."/>
            <person name="Steele A.D."/>
            <person name="Gui C."/>
            <person name="Meng S."/>
            <person name="Li G."/>
            <person name="Viehrig K."/>
            <person name="Ye F."/>
            <person name="Su P."/>
            <person name="Kiefer A.F."/>
            <person name="Nichols A."/>
            <person name="Cepeda A.J."/>
            <person name="Yan W."/>
            <person name="Fan B."/>
            <person name="Jiang Y."/>
            <person name="Adhikari A."/>
            <person name="Zheng C.-J."/>
            <person name="Schuster L."/>
            <person name="Cowan T.M."/>
            <person name="Smanski M.J."/>
            <person name="Chevrette M.G."/>
            <person name="De Carvalho L.P.S."/>
            <person name="Shen B."/>
        </authorList>
    </citation>
    <scope>NUCLEOTIDE SEQUENCE [LARGE SCALE GENOMIC DNA]</scope>
    <source>
        <strain evidence="1 2">NPDC053791</strain>
    </source>
</reference>
<organism evidence="1 2">
    <name type="scientific">Streptomyces roseoverticillatus</name>
    <dbReference type="NCBI Taxonomy" id="66429"/>
    <lineage>
        <taxon>Bacteria</taxon>
        <taxon>Bacillati</taxon>
        <taxon>Actinomycetota</taxon>
        <taxon>Actinomycetes</taxon>
        <taxon>Kitasatosporales</taxon>
        <taxon>Streptomycetaceae</taxon>
        <taxon>Streptomyces</taxon>
    </lineage>
</organism>
<comment type="caution">
    <text evidence="1">The sequence shown here is derived from an EMBL/GenBank/DDBJ whole genome shotgun (WGS) entry which is preliminary data.</text>
</comment>
<dbReference type="EMBL" id="JBFASG010000016">
    <property type="protein sequence ID" value="MEV4924604.1"/>
    <property type="molecule type" value="Genomic_DNA"/>
</dbReference>
<sequence>MNTAEIVISGPSALTADMRLWHRRGLAHHCDGTTHLTPESERGKPCGCPQSIAERKEAAKGFQGPQPHVTLGFSLADAPNLGLFLFHSMSWDLAEGIQQTKQALTESSGPVIAVLRLEPVELKTQRGISVSYHKPIIEIKTSE</sequence>
<name>A0ABV3IVW4_9ACTN</name>
<proteinExistence type="predicted"/>
<dbReference type="Proteomes" id="UP001552479">
    <property type="component" value="Unassembled WGS sequence"/>
</dbReference>
<evidence type="ECO:0000313" key="1">
    <source>
        <dbReference type="EMBL" id="MEV4924604.1"/>
    </source>
</evidence>
<protein>
    <submittedName>
        <fullName evidence="1">Uncharacterized protein</fullName>
    </submittedName>
</protein>
<accession>A0ABV3IVW4</accession>
<dbReference type="InterPro" id="IPR043991">
    <property type="entry name" value="Gp3-like"/>
</dbReference>
<evidence type="ECO:0000313" key="2">
    <source>
        <dbReference type="Proteomes" id="UP001552479"/>
    </source>
</evidence>